<dbReference type="PANTHER" id="PTHR43432">
    <property type="entry name" value="SLR0285 PROTEIN"/>
    <property type="match status" value="1"/>
</dbReference>
<evidence type="ECO:0000259" key="5">
    <source>
        <dbReference type="PROSITE" id="PS51918"/>
    </source>
</evidence>
<evidence type="ECO:0000256" key="1">
    <source>
        <dbReference type="ARBA" id="ARBA00022723"/>
    </source>
</evidence>
<dbReference type="InterPro" id="IPR007197">
    <property type="entry name" value="rSAM"/>
</dbReference>
<dbReference type="InterPro" id="IPR006638">
    <property type="entry name" value="Elp3/MiaA/NifB-like_rSAM"/>
</dbReference>
<dbReference type="CDD" id="cd01335">
    <property type="entry name" value="Radical_SAM"/>
    <property type="match status" value="1"/>
</dbReference>
<dbReference type="InterPro" id="IPR058240">
    <property type="entry name" value="rSAM_sf"/>
</dbReference>
<evidence type="ECO:0000256" key="3">
    <source>
        <dbReference type="ARBA" id="ARBA00023014"/>
    </source>
</evidence>
<dbReference type="Pfam" id="PF04055">
    <property type="entry name" value="Radical_SAM"/>
    <property type="match status" value="1"/>
</dbReference>
<gene>
    <name evidence="6" type="ORF">GCM10009846_11560</name>
</gene>
<dbReference type="SFLD" id="SFLDG01084">
    <property type="entry name" value="Uncharacterised_Radical_SAM_Su"/>
    <property type="match status" value="1"/>
</dbReference>
<dbReference type="PANTHER" id="PTHR43432:SF3">
    <property type="entry name" value="SLR0285 PROTEIN"/>
    <property type="match status" value="1"/>
</dbReference>
<keyword evidence="3" id="KW-0411">Iron-sulfur</keyword>
<evidence type="ECO:0000313" key="6">
    <source>
        <dbReference type="EMBL" id="GAA2172672.1"/>
    </source>
</evidence>
<feature type="region of interest" description="Disordered" evidence="4">
    <location>
        <begin position="331"/>
        <end position="355"/>
    </location>
</feature>
<dbReference type="EMBL" id="BAAAQT010000005">
    <property type="protein sequence ID" value="GAA2172672.1"/>
    <property type="molecule type" value="Genomic_DNA"/>
</dbReference>
<dbReference type="SUPFAM" id="SSF102114">
    <property type="entry name" value="Radical SAM enzymes"/>
    <property type="match status" value="1"/>
</dbReference>
<sequence length="355" mass="39041">MRWEPQQSTHVDADALPGLEERGATLERWPTPGFDGMSFLEVTARSALNHVAGGGPMGGAWTINPYRGCQHACVYCFARDTHRYLDLDSGADFDSRIVVKGNVVEVLERELRTTRRDVDRVHLGTNTDPYQRAEGRYRLMPGILRALAAHGASIAILTKGTLLRRDVPLLAELAKEVPVSIAMSIAVFDDALQQSVEPGTPSTAARLGTVRAVRDAGLDCEVFMMPVLPGLTDTRAHLDRAYAAIAEAGATGVATSALHLRPGAREWYLRWLEAEHPQLQEQYRRIYGGGAYACREYREWLRARTTPLARRHGLLRSRVADGTGTNFVVNASRGRGAQQLPSRPVEPVEAPAPLF</sequence>
<name>A0ABP5MDI0_9MICO</name>
<protein>
    <submittedName>
        <fullName evidence="6">Rv2578c family radical SAM protein</fullName>
    </submittedName>
</protein>
<dbReference type="SMART" id="SM00729">
    <property type="entry name" value="Elp3"/>
    <property type="match status" value="1"/>
</dbReference>
<organism evidence="6 7">
    <name type="scientific">Agrococcus versicolor</name>
    <dbReference type="NCBI Taxonomy" id="501482"/>
    <lineage>
        <taxon>Bacteria</taxon>
        <taxon>Bacillati</taxon>
        <taxon>Actinomycetota</taxon>
        <taxon>Actinomycetes</taxon>
        <taxon>Micrococcales</taxon>
        <taxon>Microbacteriaceae</taxon>
        <taxon>Agrococcus</taxon>
    </lineage>
</organism>
<keyword evidence="1" id="KW-0479">Metal-binding</keyword>
<proteinExistence type="predicted"/>
<evidence type="ECO:0000313" key="7">
    <source>
        <dbReference type="Proteomes" id="UP001501599"/>
    </source>
</evidence>
<dbReference type="RefSeq" id="WP_344341409.1">
    <property type="nucleotide sequence ID" value="NZ_BAAAQT010000005.1"/>
</dbReference>
<dbReference type="Gene3D" id="3.80.30.30">
    <property type="match status" value="1"/>
</dbReference>
<keyword evidence="7" id="KW-1185">Reference proteome</keyword>
<dbReference type="SFLD" id="SFLDS00029">
    <property type="entry name" value="Radical_SAM"/>
    <property type="match status" value="1"/>
</dbReference>
<dbReference type="NCBIfam" id="NF038135">
    <property type="entry name" value="rSAM_Rv2578c"/>
    <property type="match status" value="1"/>
</dbReference>
<reference evidence="7" key="1">
    <citation type="journal article" date="2019" name="Int. J. Syst. Evol. Microbiol.">
        <title>The Global Catalogue of Microorganisms (GCM) 10K type strain sequencing project: providing services to taxonomists for standard genome sequencing and annotation.</title>
        <authorList>
            <consortium name="The Broad Institute Genomics Platform"/>
            <consortium name="The Broad Institute Genome Sequencing Center for Infectious Disease"/>
            <person name="Wu L."/>
            <person name="Ma J."/>
        </authorList>
    </citation>
    <scope>NUCLEOTIDE SEQUENCE [LARGE SCALE GENOMIC DNA]</scope>
    <source>
        <strain evidence="7">JCM 16026</strain>
    </source>
</reference>
<dbReference type="Proteomes" id="UP001501599">
    <property type="component" value="Unassembled WGS sequence"/>
</dbReference>
<evidence type="ECO:0000256" key="4">
    <source>
        <dbReference type="SAM" id="MobiDB-lite"/>
    </source>
</evidence>
<dbReference type="PROSITE" id="PS51918">
    <property type="entry name" value="RADICAL_SAM"/>
    <property type="match status" value="1"/>
</dbReference>
<comment type="caution">
    <text evidence="6">The sequence shown here is derived from an EMBL/GenBank/DDBJ whole genome shotgun (WGS) entry which is preliminary data.</text>
</comment>
<feature type="domain" description="Radical SAM core" evidence="5">
    <location>
        <begin position="55"/>
        <end position="307"/>
    </location>
</feature>
<keyword evidence="2" id="KW-0408">Iron</keyword>
<evidence type="ECO:0000256" key="2">
    <source>
        <dbReference type="ARBA" id="ARBA00023004"/>
    </source>
</evidence>
<dbReference type="InterPro" id="IPR040086">
    <property type="entry name" value="MJ0683-like"/>
</dbReference>
<accession>A0ABP5MDI0</accession>